<name>I7LA05_9LACO</name>
<comment type="caution">
    <text evidence="1">The sequence shown here is derived from an EMBL/GenBank/DDBJ whole genome shotgun (WGS) entry which is preliminary data.</text>
</comment>
<evidence type="ECO:0000313" key="1">
    <source>
        <dbReference type="EMBL" id="CCI81834.1"/>
    </source>
</evidence>
<dbReference type="PANTHER" id="PTHR10000">
    <property type="entry name" value="PHOSPHOSERINE PHOSPHATASE"/>
    <property type="match status" value="1"/>
</dbReference>
<dbReference type="InterPro" id="IPR006379">
    <property type="entry name" value="HAD-SF_hydro_IIB"/>
</dbReference>
<accession>I7LA05</accession>
<keyword evidence="1" id="KW-0378">Hydrolase</keyword>
<dbReference type="Gene3D" id="3.30.1240.10">
    <property type="match status" value="1"/>
</dbReference>
<dbReference type="Pfam" id="PF08282">
    <property type="entry name" value="Hydrolase_3"/>
    <property type="match status" value="1"/>
</dbReference>
<dbReference type="NCBIfam" id="TIGR01484">
    <property type="entry name" value="HAD-SF-IIB"/>
    <property type="match status" value="1"/>
</dbReference>
<keyword evidence="2" id="KW-1185">Reference proteome</keyword>
<dbReference type="GO" id="GO:0016791">
    <property type="term" value="F:phosphatase activity"/>
    <property type="evidence" value="ECO:0007669"/>
    <property type="project" value="TreeGrafter"/>
</dbReference>
<organism evidence="1 2">
    <name type="scientific">Lactobacillus hominis DSM 23910 = CRBIP 24.179</name>
    <dbReference type="NCBI Taxonomy" id="1423758"/>
    <lineage>
        <taxon>Bacteria</taxon>
        <taxon>Bacillati</taxon>
        <taxon>Bacillota</taxon>
        <taxon>Bacilli</taxon>
        <taxon>Lactobacillales</taxon>
        <taxon>Lactobacillaceae</taxon>
        <taxon>Lactobacillus</taxon>
    </lineage>
</organism>
<protein>
    <submittedName>
        <fullName evidence="1">Phosphatase YidA</fullName>
        <ecNumber evidence="1">3.1.3.-</ecNumber>
    </submittedName>
</protein>
<dbReference type="Proteomes" id="UP000009320">
    <property type="component" value="Unassembled WGS sequence"/>
</dbReference>
<gene>
    <name evidence="1" type="ORF">BN55_00585</name>
</gene>
<dbReference type="SUPFAM" id="SSF56784">
    <property type="entry name" value="HAD-like"/>
    <property type="match status" value="1"/>
</dbReference>
<sequence length="162" mass="18238">MDSDSRIITADRDVDYFELLQAWENTAGMLIRDPSEMPENFKISKGCFVGDSEILNEVEVKLRKQFEQEIYIVRADDHFLEVLNPRVNKGNGLVELGQKIGISPNEMMAIGDERNDISMFKVVGTSVVMGNGSDEAKEYADFITASNDEDGIKEAFEKYVLS</sequence>
<dbReference type="InterPro" id="IPR023214">
    <property type="entry name" value="HAD_sf"/>
</dbReference>
<dbReference type="PANTHER" id="PTHR10000:SF8">
    <property type="entry name" value="HAD SUPERFAMILY HYDROLASE-LIKE, TYPE 3"/>
    <property type="match status" value="1"/>
</dbReference>
<dbReference type="InterPro" id="IPR036412">
    <property type="entry name" value="HAD-like_sf"/>
</dbReference>
<dbReference type="PATRIC" id="fig|1423758.3.peg.968"/>
<dbReference type="GO" id="GO:0000287">
    <property type="term" value="F:magnesium ion binding"/>
    <property type="evidence" value="ECO:0007669"/>
    <property type="project" value="TreeGrafter"/>
</dbReference>
<dbReference type="GO" id="GO:0005829">
    <property type="term" value="C:cytosol"/>
    <property type="evidence" value="ECO:0007669"/>
    <property type="project" value="TreeGrafter"/>
</dbReference>
<dbReference type="AlphaFoldDB" id="I7LA05"/>
<dbReference type="EC" id="3.1.3.-" evidence="1"/>
<dbReference type="Gene3D" id="3.40.50.1000">
    <property type="entry name" value="HAD superfamily/HAD-like"/>
    <property type="match status" value="1"/>
</dbReference>
<proteinExistence type="predicted"/>
<dbReference type="STRING" id="1423758.FC41_GL000957"/>
<reference evidence="1 2" key="1">
    <citation type="submission" date="2012-06" db="EMBL/GenBank/DDBJ databases">
        <title>Draft Genome Sequence of Lactobacillus hominis Strain CRBIP 24.179T, isolated from human intestine.</title>
        <authorList>
            <person name="Cousin S."/>
            <person name="Ma L."/>
            <person name="Bizet C."/>
            <person name="Loux V."/>
            <person name="Bouchier C."/>
            <person name="Clermont D."/>
            <person name="Creno S."/>
        </authorList>
    </citation>
    <scope>NUCLEOTIDE SEQUENCE [LARGE SCALE GENOMIC DNA]</scope>
    <source>
        <strain evidence="2">CRBIP 24.179T</strain>
    </source>
</reference>
<dbReference type="eggNOG" id="COG0561">
    <property type="taxonomic scope" value="Bacteria"/>
</dbReference>
<dbReference type="EMBL" id="CAKE01000010">
    <property type="protein sequence ID" value="CCI81834.1"/>
    <property type="molecule type" value="Genomic_DNA"/>
</dbReference>
<evidence type="ECO:0000313" key="2">
    <source>
        <dbReference type="Proteomes" id="UP000009320"/>
    </source>
</evidence>